<dbReference type="SUPFAM" id="SSF47413">
    <property type="entry name" value="lambda repressor-like DNA-binding domains"/>
    <property type="match status" value="1"/>
</dbReference>
<dbReference type="PROSITE" id="PS50943">
    <property type="entry name" value="HTH_CROC1"/>
    <property type="match status" value="1"/>
</dbReference>
<dbReference type="EMBL" id="PHHA01000009">
    <property type="protein sequence ID" value="PJG85624.1"/>
    <property type="molecule type" value="Genomic_DNA"/>
</dbReference>
<evidence type="ECO:0000313" key="2">
    <source>
        <dbReference type="EMBL" id="PJG85624.1"/>
    </source>
</evidence>
<evidence type="ECO:0000313" key="3">
    <source>
        <dbReference type="Proteomes" id="UP000229329"/>
    </source>
</evidence>
<dbReference type="Proteomes" id="UP000229329">
    <property type="component" value="Unassembled WGS sequence"/>
</dbReference>
<organism evidence="2 3">
    <name type="scientific">Conservatibacter flavescens</name>
    <dbReference type="NCBI Taxonomy" id="28161"/>
    <lineage>
        <taxon>Bacteria</taxon>
        <taxon>Pseudomonadati</taxon>
        <taxon>Pseudomonadota</taxon>
        <taxon>Gammaproteobacteria</taxon>
        <taxon>Pasteurellales</taxon>
        <taxon>Pasteurellaceae</taxon>
        <taxon>Conservatibacter</taxon>
    </lineage>
</organism>
<dbReference type="GO" id="GO:0003677">
    <property type="term" value="F:DNA binding"/>
    <property type="evidence" value="ECO:0007669"/>
    <property type="project" value="InterPro"/>
</dbReference>
<feature type="domain" description="HTH cro/C1-type" evidence="1">
    <location>
        <begin position="42"/>
        <end position="97"/>
    </location>
</feature>
<dbReference type="AlphaFoldDB" id="A0A2M8S3A2"/>
<protein>
    <submittedName>
        <fullName evidence="2">Transcriptional regulator</fullName>
    </submittedName>
</protein>
<name>A0A2M8S3A2_9PAST</name>
<dbReference type="Gene3D" id="1.10.260.40">
    <property type="entry name" value="lambda repressor-like DNA-binding domains"/>
    <property type="match status" value="1"/>
</dbReference>
<gene>
    <name evidence="2" type="ORF">CVP05_05540</name>
</gene>
<dbReference type="OrthoDB" id="6240846at2"/>
<accession>A0A2M8S3A2</accession>
<keyword evidence="3" id="KW-1185">Reference proteome</keyword>
<dbReference type="InterPro" id="IPR010982">
    <property type="entry name" value="Lambda_DNA-bd_dom_sf"/>
</dbReference>
<dbReference type="Pfam" id="PF01381">
    <property type="entry name" value="HTH_3"/>
    <property type="match status" value="1"/>
</dbReference>
<reference evidence="2 3" key="1">
    <citation type="submission" date="2017-11" db="EMBL/GenBank/DDBJ databases">
        <title>Reclassification of Bisgaard taxon 7 as Conservatibacter flavescens gen. nov., sp. nov.</title>
        <authorList>
            <person name="Christensen H."/>
        </authorList>
    </citation>
    <scope>NUCLEOTIDE SEQUENCE [LARGE SCALE GENOMIC DNA]</scope>
    <source>
        <strain evidence="2 3">7_4</strain>
    </source>
</reference>
<sequence length="112" mass="12776">MTIQRKNASLKRPKINGLERKLIRENLIRLLLTGEISQGQALRRLRVEALGINQQDYLKLAKVSRQTLSNIENDKGNYSIDTINQVFKPMGLKLGLVPISKELMTTFLKESL</sequence>
<comment type="caution">
    <text evidence="2">The sequence shown here is derived from an EMBL/GenBank/DDBJ whole genome shotgun (WGS) entry which is preliminary data.</text>
</comment>
<dbReference type="InterPro" id="IPR001387">
    <property type="entry name" value="Cro/C1-type_HTH"/>
</dbReference>
<evidence type="ECO:0000259" key="1">
    <source>
        <dbReference type="PROSITE" id="PS50943"/>
    </source>
</evidence>
<dbReference type="CDD" id="cd00093">
    <property type="entry name" value="HTH_XRE"/>
    <property type="match status" value="1"/>
</dbReference>
<proteinExistence type="predicted"/>
<dbReference type="RefSeq" id="WP_100288580.1">
    <property type="nucleotide sequence ID" value="NZ_PHHA01000009.1"/>
</dbReference>